<comment type="caution">
    <text evidence="2">The sequence shown here is derived from an EMBL/GenBank/DDBJ whole genome shotgun (WGS) entry which is preliminary data.</text>
</comment>
<dbReference type="EMBL" id="JAVREV010000007">
    <property type="protein sequence ID" value="MDT0444012.1"/>
    <property type="molecule type" value="Genomic_DNA"/>
</dbReference>
<feature type="compositionally biased region" description="Gly residues" evidence="1">
    <location>
        <begin position="183"/>
        <end position="195"/>
    </location>
</feature>
<evidence type="ECO:0008006" key="4">
    <source>
        <dbReference type="Google" id="ProtNLM"/>
    </source>
</evidence>
<feature type="compositionally biased region" description="Low complexity" evidence="1">
    <location>
        <begin position="196"/>
        <end position="211"/>
    </location>
</feature>
<evidence type="ECO:0000313" key="2">
    <source>
        <dbReference type="EMBL" id="MDT0444012.1"/>
    </source>
</evidence>
<name>A0ABU2S4W6_9ACTN</name>
<keyword evidence="3" id="KW-1185">Reference proteome</keyword>
<feature type="compositionally biased region" description="Basic and acidic residues" evidence="1">
    <location>
        <begin position="214"/>
        <end position="226"/>
    </location>
</feature>
<dbReference type="Proteomes" id="UP001183615">
    <property type="component" value="Unassembled WGS sequence"/>
</dbReference>
<evidence type="ECO:0000256" key="1">
    <source>
        <dbReference type="SAM" id="MobiDB-lite"/>
    </source>
</evidence>
<reference evidence="3" key="1">
    <citation type="submission" date="2023-07" db="EMBL/GenBank/DDBJ databases">
        <title>30 novel species of actinomycetes from the DSMZ collection.</title>
        <authorList>
            <person name="Nouioui I."/>
        </authorList>
    </citation>
    <scope>NUCLEOTIDE SEQUENCE [LARGE SCALE GENOMIC DNA]</scope>
    <source>
        <strain evidence="3">DSM 41886</strain>
    </source>
</reference>
<feature type="compositionally biased region" description="Low complexity" evidence="1">
    <location>
        <begin position="227"/>
        <end position="246"/>
    </location>
</feature>
<evidence type="ECO:0000313" key="3">
    <source>
        <dbReference type="Proteomes" id="UP001183615"/>
    </source>
</evidence>
<protein>
    <recommendedName>
        <fullName evidence="4">Secreted protein</fullName>
    </recommendedName>
</protein>
<accession>A0ABU2S4W6</accession>
<gene>
    <name evidence="2" type="ORF">RM779_15620</name>
</gene>
<organism evidence="2 3">
    <name type="scientific">Streptomyces johnsoniae</name>
    <dbReference type="NCBI Taxonomy" id="3075532"/>
    <lineage>
        <taxon>Bacteria</taxon>
        <taxon>Bacillati</taxon>
        <taxon>Actinomycetota</taxon>
        <taxon>Actinomycetes</taxon>
        <taxon>Kitasatosporales</taxon>
        <taxon>Streptomycetaceae</taxon>
        <taxon>Streptomyces</taxon>
    </lineage>
</organism>
<feature type="region of interest" description="Disordered" evidence="1">
    <location>
        <begin position="178"/>
        <end position="285"/>
    </location>
</feature>
<dbReference type="RefSeq" id="WP_311618298.1">
    <property type="nucleotide sequence ID" value="NZ_JAVREV010000007.1"/>
</dbReference>
<sequence>MEIAFALLALLLLSVVMCVVAVVRGVRAAKRGIQRAGREVRRTVSDATLAARAAQPGMVGELARTRKELRACIEGTRNTLRLGTEDDPALGEALALLGRLDGHYRQLDGELSALMSGEPDRARIAARMPELRKRAEDIKRSADALRFAAQERAGRHDAEALDALHQQIGMEASALRHWDPVEGGDGSQGVQGVQGTGAAVPGPGAAAGPSGLRKPQDAARELRDAPDASGASGASGASDLLGASSDVPKGPKGEEVPEAPGAPGAGDSSRPSRLSRRFRKAEEEA</sequence>
<proteinExistence type="predicted"/>